<dbReference type="AlphaFoldDB" id="A0A452IIQ7"/>
<dbReference type="SMART" id="SM00449">
    <property type="entry name" value="SPRY"/>
    <property type="match status" value="1"/>
</dbReference>
<evidence type="ECO:0000313" key="2">
    <source>
        <dbReference type="Ensembl" id="ENSGAGP00000027746.1"/>
    </source>
</evidence>
<dbReference type="SMART" id="SM00589">
    <property type="entry name" value="PRY"/>
    <property type="match status" value="1"/>
</dbReference>
<feature type="domain" description="B30.2/SPRY" evidence="1">
    <location>
        <begin position="1"/>
        <end position="168"/>
    </location>
</feature>
<accession>A0A452IIQ7</accession>
<evidence type="ECO:0000313" key="3">
    <source>
        <dbReference type="Proteomes" id="UP000291020"/>
    </source>
</evidence>
<reference evidence="2" key="3">
    <citation type="submission" date="2025-09" db="UniProtKB">
        <authorList>
            <consortium name="Ensembl"/>
        </authorList>
    </citation>
    <scope>IDENTIFICATION</scope>
</reference>
<reference evidence="2" key="2">
    <citation type="submission" date="2025-08" db="UniProtKB">
        <authorList>
            <consortium name="Ensembl"/>
        </authorList>
    </citation>
    <scope>IDENTIFICATION</scope>
</reference>
<dbReference type="Pfam" id="PF00622">
    <property type="entry name" value="SPRY"/>
    <property type="match status" value="1"/>
</dbReference>
<sequence>VDTEVNVTLDPDTAHPELTVSEDRKSVRWGDTQRKVPDNPKRFDTEPCVLGCEGFTSGRHYWEVEVGDGGCWAVGVARESVRWKEEISHNPEGGIWILSQCVGEYWTALPPGEKLRRFGVYLDYERGQLCFYNAENMAHIHTFNATFRERIFPFFRILAKGTRIKICT</sequence>
<dbReference type="FunFam" id="2.60.120.920:FF:000004">
    <property type="entry name" value="Butyrophilin subfamily 1 member A1"/>
    <property type="match status" value="1"/>
</dbReference>
<dbReference type="InterPro" id="IPR013320">
    <property type="entry name" value="ConA-like_dom_sf"/>
</dbReference>
<keyword evidence="3" id="KW-1185">Reference proteome</keyword>
<dbReference type="InterPro" id="IPR050143">
    <property type="entry name" value="TRIM/RBCC"/>
</dbReference>
<dbReference type="CDD" id="cd12888">
    <property type="entry name" value="SPRY_PRY_TRIM7_like"/>
    <property type="match status" value="1"/>
</dbReference>
<organism evidence="2 3">
    <name type="scientific">Gopherus agassizii</name>
    <name type="common">Agassiz's desert tortoise</name>
    <dbReference type="NCBI Taxonomy" id="38772"/>
    <lineage>
        <taxon>Eukaryota</taxon>
        <taxon>Metazoa</taxon>
        <taxon>Chordata</taxon>
        <taxon>Craniata</taxon>
        <taxon>Vertebrata</taxon>
        <taxon>Euteleostomi</taxon>
        <taxon>Archelosauria</taxon>
        <taxon>Testudinata</taxon>
        <taxon>Testudines</taxon>
        <taxon>Cryptodira</taxon>
        <taxon>Durocryptodira</taxon>
        <taxon>Testudinoidea</taxon>
        <taxon>Testudinidae</taxon>
        <taxon>Gopherus</taxon>
    </lineage>
</organism>
<dbReference type="InterPro" id="IPR001870">
    <property type="entry name" value="B30.2/SPRY"/>
</dbReference>
<dbReference type="InterPro" id="IPR003879">
    <property type="entry name" value="Butyrophylin_SPRY"/>
</dbReference>
<dbReference type="Proteomes" id="UP000291020">
    <property type="component" value="Unassembled WGS sequence"/>
</dbReference>
<proteinExistence type="predicted"/>
<name>A0A452IIQ7_9SAUR</name>
<dbReference type="InterPro" id="IPR043136">
    <property type="entry name" value="B30.2/SPRY_sf"/>
</dbReference>
<dbReference type="STRING" id="38772.ENSGAGP00000027746"/>
<protein>
    <recommendedName>
        <fullName evidence="1">B30.2/SPRY domain-containing protein</fullName>
    </recommendedName>
</protein>
<dbReference type="PROSITE" id="PS50188">
    <property type="entry name" value="B302_SPRY"/>
    <property type="match status" value="1"/>
</dbReference>
<dbReference type="InterPro" id="IPR003877">
    <property type="entry name" value="SPRY_dom"/>
</dbReference>
<evidence type="ECO:0000259" key="1">
    <source>
        <dbReference type="PROSITE" id="PS50188"/>
    </source>
</evidence>
<dbReference type="SUPFAM" id="SSF49899">
    <property type="entry name" value="Concanavalin A-like lectins/glucanases"/>
    <property type="match status" value="1"/>
</dbReference>
<reference evidence="3" key="1">
    <citation type="journal article" date="2017" name="PLoS ONE">
        <title>The Agassiz's desert tortoise genome provides a resource for the conservation of a threatened species.</title>
        <authorList>
            <person name="Tollis M."/>
            <person name="DeNardo D.F."/>
            <person name="Cornelius J.A."/>
            <person name="Dolby G.A."/>
            <person name="Edwards T."/>
            <person name="Henen B.T."/>
            <person name="Karl A.E."/>
            <person name="Murphy R.W."/>
            <person name="Kusumi K."/>
        </authorList>
    </citation>
    <scope>NUCLEOTIDE SEQUENCE [LARGE SCALE GENOMIC DNA]</scope>
</reference>
<dbReference type="Gene3D" id="2.60.120.920">
    <property type="match status" value="1"/>
</dbReference>
<dbReference type="PRINTS" id="PR01407">
    <property type="entry name" value="BUTYPHLNCDUF"/>
</dbReference>
<dbReference type="Pfam" id="PF13765">
    <property type="entry name" value="PRY"/>
    <property type="match status" value="1"/>
</dbReference>
<dbReference type="InterPro" id="IPR006574">
    <property type="entry name" value="PRY"/>
</dbReference>
<dbReference type="Ensembl" id="ENSGAGT00000031519.1">
    <property type="protein sequence ID" value="ENSGAGP00000027746.1"/>
    <property type="gene ID" value="ENSGAGG00000020167.1"/>
</dbReference>
<dbReference type="PANTHER" id="PTHR24103">
    <property type="entry name" value="E3 UBIQUITIN-PROTEIN LIGASE TRIM"/>
    <property type="match status" value="1"/>
</dbReference>